<name>A0ABD5VDJ9_9EURY</name>
<evidence type="ECO:0000256" key="2">
    <source>
        <dbReference type="ARBA" id="ARBA00022741"/>
    </source>
</evidence>
<dbReference type="EC" id="2.7.1.49" evidence="8"/>
<evidence type="ECO:0000256" key="4">
    <source>
        <dbReference type="ARBA" id="ARBA00022840"/>
    </source>
</evidence>
<dbReference type="NCBIfam" id="TIGR00097">
    <property type="entry name" value="HMP-P_kinase"/>
    <property type="match status" value="1"/>
</dbReference>
<dbReference type="GO" id="GO:0009228">
    <property type="term" value="P:thiamine biosynthetic process"/>
    <property type="evidence" value="ECO:0007669"/>
    <property type="project" value="UniProtKB-ARBA"/>
</dbReference>
<dbReference type="AlphaFoldDB" id="A0ABD5VDJ9"/>
<sequence length="477" mass="49988">MREPAPVTRPVALTVAGSDSGGGAGVQADLQTFAAHDVHGTSAITAATAQHTRGVESTHVLPTDEVAAQVDAVTDDFAVAAAKTGMLATADVVETVHDRLAALDAPVVVDPVMVATSGDRLLDRTAERAYHDLLADATLATPNVDEAAVLADRDVDTVADARDAALAIRDTGVDAVLVTGGHLNDSQDAQETDRSVTDSNIVTDVLVTDDDVHTFEHPRIRDAATHGSGCTLSAAITAHLARDAAENADDGVLVDAVDAATDLLERAVRYHHDVGNGAGSVQHLVDARTSADLTRVARDVSRVVARLENATAPVAALLPEVGTNVVGAPPHADRVADTVAVDGRLATTHSGVRATGGVRPGASSHVARFLLAAREHHPELRYAVNVRYDDRVADALDALDWPVSEYDRRDEPADAPGTMDWGADQAYRGDDDRPVAVVDRGAHGKEPMTKLATETPDALVDRLTTLADRLTTLADRR</sequence>
<dbReference type="Proteomes" id="UP001596395">
    <property type="component" value="Unassembled WGS sequence"/>
</dbReference>
<dbReference type="GO" id="GO:0008902">
    <property type="term" value="F:hydroxymethylpyrimidine kinase activity"/>
    <property type="evidence" value="ECO:0007669"/>
    <property type="project" value="UniProtKB-EC"/>
</dbReference>
<dbReference type="RefSeq" id="WP_336349114.1">
    <property type="nucleotide sequence ID" value="NZ_JAZAQL010000001.1"/>
</dbReference>
<dbReference type="SUPFAM" id="SSF53639">
    <property type="entry name" value="AraD/HMP-PK domain-like"/>
    <property type="match status" value="1"/>
</dbReference>
<evidence type="ECO:0000256" key="5">
    <source>
        <dbReference type="SAM" id="MobiDB-lite"/>
    </source>
</evidence>
<reference evidence="8 9" key="1">
    <citation type="journal article" date="2019" name="Int. J. Syst. Evol. Microbiol.">
        <title>The Global Catalogue of Microorganisms (GCM) 10K type strain sequencing project: providing services to taxonomists for standard genome sequencing and annotation.</title>
        <authorList>
            <consortium name="The Broad Institute Genomics Platform"/>
            <consortium name="The Broad Institute Genome Sequencing Center for Infectious Disease"/>
            <person name="Wu L."/>
            <person name="Ma J."/>
        </authorList>
    </citation>
    <scope>NUCLEOTIDE SEQUENCE [LARGE SCALE GENOMIC DNA]</scope>
    <source>
        <strain evidence="8 9">GX26</strain>
    </source>
</reference>
<protein>
    <submittedName>
        <fullName evidence="8">Bifunctional hydroxymethylpyrimidine kinase/phosphomethylpyrimidine kinase</fullName>
        <ecNumber evidence="8">2.7.1.49</ecNumber>
        <ecNumber evidence="8">2.7.4.7</ecNumber>
    </submittedName>
</protein>
<dbReference type="EMBL" id="JBHSXN010000001">
    <property type="protein sequence ID" value="MFC6952122.1"/>
    <property type="molecule type" value="Genomic_DNA"/>
</dbReference>
<organism evidence="8 9">
    <name type="scientific">Halorubellus litoreus</name>
    <dbReference type="NCBI Taxonomy" id="755308"/>
    <lineage>
        <taxon>Archaea</taxon>
        <taxon>Methanobacteriati</taxon>
        <taxon>Methanobacteriota</taxon>
        <taxon>Stenosarchaea group</taxon>
        <taxon>Halobacteria</taxon>
        <taxon>Halobacteriales</taxon>
        <taxon>Halorubellaceae</taxon>
        <taxon>Halorubellus</taxon>
    </lineage>
</organism>
<dbReference type="PANTHER" id="PTHR20858">
    <property type="entry name" value="PHOSPHOMETHYLPYRIMIDINE KINASE"/>
    <property type="match status" value="1"/>
</dbReference>
<accession>A0ABD5VDJ9</accession>
<feature type="region of interest" description="Disordered" evidence="5">
    <location>
        <begin position="407"/>
        <end position="428"/>
    </location>
</feature>
<evidence type="ECO:0000259" key="6">
    <source>
        <dbReference type="Pfam" id="PF08543"/>
    </source>
</evidence>
<dbReference type="Gene3D" id="3.40.225.10">
    <property type="entry name" value="Class II aldolase/adducin N-terminal domain"/>
    <property type="match status" value="1"/>
</dbReference>
<keyword evidence="2" id="KW-0547">Nucleotide-binding</keyword>
<dbReference type="GO" id="GO:0005524">
    <property type="term" value="F:ATP binding"/>
    <property type="evidence" value="ECO:0007669"/>
    <property type="project" value="UniProtKB-KW"/>
</dbReference>
<evidence type="ECO:0000259" key="7">
    <source>
        <dbReference type="Pfam" id="PF10120"/>
    </source>
</evidence>
<keyword evidence="1 8" id="KW-0808">Transferase</keyword>
<evidence type="ECO:0000313" key="8">
    <source>
        <dbReference type="EMBL" id="MFC6952122.1"/>
    </source>
</evidence>
<dbReference type="InterPro" id="IPR019293">
    <property type="entry name" value="ThiN"/>
</dbReference>
<comment type="caution">
    <text evidence="8">The sequence shown here is derived from an EMBL/GenBank/DDBJ whole genome shotgun (WGS) entry which is preliminary data.</text>
</comment>
<dbReference type="InterPro" id="IPR029056">
    <property type="entry name" value="Ribokinase-like"/>
</dbReference>
<evidence type="ECO:0000256" key="1">
    <source>
        <dbReference type="ARBA" id="ARBA00022679"/>
    </source>
</evidence>
<dbReference type="CDD" id="cd01169">
    <property type="entry name" value="HMPP_kinase"/>
    <property type="match status" value="1"/>
</dbReference>
<dbReference type="Pfam" id="PF08543">
    <property type="entry name" value="Phos_pyr_kin"/>
    <property type="match status" value="1"/>
</dbReference>
<gene>
    <name evidence="8" type="primary">thiD</name>
    <name evidence="8" type="ORF">ACFQGB_04530</name>
</gene>
<dbReference type="GO" id="GO:0008972">
    <property type="term" value="F:phosphomethylpyrimidine kinase activity"/>
    <property type="evidence" value="ECO:0007669"/>
    <property type="project" value="UniProtKB-EC"/>
</dbReference>
<dbReference type="EC" id="2.7.4.7" evidence="8"/>
<feature type="domain" description="Pyridoxamine kinase/Phosphomethylpyrimidine kinase" evidence="6">
    <location>
        <begin position="19"/>
        <end position="281"/>
    </location>
</feature>
<dbReference type="SUPFAM" id="SSF53613">
    <property type="entry name" value="Ribokinase-like"/>
    <property type="match status" value="1"/>
</dbReference>
<dbReference type="InterPro" id="IPR013749">
    <property type="entry name" value="PM/HMP-P_kinase-1"/>
</dbReference>
<dbReference type="Pfam" id="PF10120">
    <property type="entry name" value="ThiN"/>
    <property type="match status" value="1"/>
</dbReference>
<dbReference type="Gene3D" id="3.40.1190.20">
    <property type="match status" value="1"/>
</dbReference>
<dbReference type="InterPro" id="IPR036409">
    <property type="entry name" value="Aldolase_II/adducin_N_sf"/>
</dbReference>
<keyword evidence="9" id="KW-1185">Reference proteome</keyword>
<evidence type="ECO:0000256" key="3">
    <source>
        <dbReference type="ARBA" id="ARBA00022777"/>
    </source>
</evidence>
<dbReference type="PANTHER" id="PTHR20858:SF17">
    <property type="entry name" value="HYDROXYMETHYLPYRIMIDINE_PHOSPHOMETHYLPYRIMIDINE KINASE THI20-RELATED"/>
    <property type="match status" value="1"/>
</dbReference>
<keyword evidence="3 8" id="KW-0418">Kinase</keyword>
<evidence type="ECO:0000313" key="9">
    <source>
        <dbReference type="Proteomes" id="UP001596395"/>
    </source>
</evidence>
<feature type="domain" description="Thiamine-phosphate synthase ThiN" evidence="7">
    <location>
        <begin position="300"/>
        <end position="463"/>
    </location>
</feature>
<proteinExistence type="predicted"/>
<dbReference type="FunFam" id="3.40.1190.20:FF:000003">
    <property type="entry name" value="Phosphomethylpyrimidine kinase ThiD"/>
    <property type="match status" value="1"/>
</dbReference>
<dbReference type="InterPro" id="IPR004399">
    <property type="entry name" value="HMP/HMP-P_kinase_dom"/>
</dbReference>
<keyword evidence="4" id="KW-0067">ATP-binding</keyword>